<keyword evidence="3 6" id="KW-1133">Transmembrane helix</keyword>
<feature type="transmembrane region" description="Helical" evidence="6">
    <location>
        <begin position="142"/>
        <end position="162"/>
    </location>
</feature>
<evidence type="ECO:0000313" key="7">
    <source>
        <dbReference type="EMBL" id="EFO63700.1"/>
    </source>
</evidence>
<dbReference type="InterPro" id="IPR051415">
    <property type="entry name" value="LAAT-1"/>
</dbReference>
<dbReference type="Proteomes" id="UP000008974">
    <property type="component" value="Unassembled WGS sequence"/>
</dbReference>
<dbReference type="GO" id="GO:0015174">
    <property type="term" value="F:basic amino acid transmembrane transporter activity"/>
    <property type="evidence" value="ECO:0007669"/>
    <property type="project" value="UniProtKB-ARBA"/>
</dbReference>
<dbReference type="GO" id="GO:0098852">
    <property type="term" value="C:lytic vacuole membrane"/>
    <property type="evidence" value="ECO:0007669"/>
    <property type="project" value="UniProtKB-ARBA"/>
</dbReference>
<dbReference type="OrthoDB" id="8048523at2759"/>
<sequence length="322" mass="35833">MSCYCEDKMKNGVNVTPDYIIAAAFRECKYGKGEITSVVFGWFSIICWIIATYPQMRMSFLLKRCEAISIAFLILWFIGDLLNLISLFVIDGLLTQIVLGALWLAMDVILNGQYFYYQHKNKGKDLPDQDVKAITRYRVPEIVIYTVLAAAVVTSFLCYAIPAGDYVRIAKTLSGHDGLKNCAAASSVEDYSPRWWAGSVMAYCTIPLYCFNRVLQVIKNCKKKEVDDLSMGLFILIMFANIFQSISIVVADPTASGLRSQAPYLFGAIFPVVMDALILGQIFYYNKKNNKQKNGGNNDAADPPSSVEMSPANGTLSIPTIQ</sequence>
<feature type="transmembrane region" description="Helical" evidence="6">
    <location>
        <begin position="233"/>
        <end position="251"/>
    </location>
</feature>
<dbReference type="SMART" id="SM00679">
    <property type="entry name" value="CTNS"/>
    <property type="match status" value="2"/>
</dbReference>
<name>E1F1L9_GIAIA</name>
<dbReference type="FunFam" id="1.20.1280.290:FF:000009">
    <property type="entry name" value="PQ loop repeat family protein"/>
    <property type="match status" value="1"/>
</dbReference>
<accession>E1F1L9</accession>
<dbReference type="VEuPathDB" id="GiardiaDB:GLP15_248"/>
<comment type="caution">
    <text evidence="7">The sequence shown here is derived from an EMBL/GenBank/DDBJ whole genome shotgun (WGS) entry which is preliminary data.</text>
</comment>
<comment type="subcellular location">
    <subcellularLocation>
        <location evidence="1">Membrane</location>
        <topology evidence="1">Multi-pass membrane protein</topology>
    </subcellularLocation>
</comment>
<protein>
    <submittedName>
        <fullName evidence="7">Seven transmembrane protein 1</fullName>
    </submittedName>
</protein>
<keyword evidence="4 6" id="KW-0472">Membrane</keyword>
<organism evidence="7 8">
    <name type="scientific">Giardia intestinalis (strain P15)</name>
    <name type="common">Giardia lamblia</name>
    <dbReference type="NCBI Taxonomy" id="658858"/>
    <lineage>
        <taxon>Eukaryota</taxon>
        <taxon>Metamonada</taxon>
        <taxon>Diplomonadida</taxon>
        <taxon>Hexamitidae</taxon>
        <taxon>Giardiinae</taxon>
        <taxon>Giardia</taxon>
    </lineage>
</organism>
<evidence type="ECO:0000256" key="4">
    <source>
        <dbReference type="ARBA" id="ARBA00023136"/>
    </source>
</evidence>
<proteinExistence type="predicted"/>
<feature type="transmembrane region" description="Helical" evidence="6">
    <location>
        <begin position="65"/>
        <end position="90"/>
    </location>
</feature>
<dbReference type="EMBL" id="ACVC01000123">
    <property type="protein sequence ID" value="EFO63700.1"/>
    <property type="molecule type" value="Genomic_DNA"/>
</dbReference>
<dbReference type="Pfam" id="PF04193">
    <property type="entry name" value="PQ-loop"/>
    <property type="match status" value="2"/>
</dbReference>
<feature type="compositionally biased region" description="Polar residues" evidence="5">
    <location>
        <begin position="312"/>
        <end position="322"/>
    </location>
</feature>
<feature type="transmembrane region" description="Helical" evidence="6">
    <location>
        <begin position="35"/>
        <end position="53"/>
    </location>
</feature>
<dbReference type="AlphaFoldDB" id="E1F1L9"/>
<reference evidence="7 8" key="1">
    <citation type="journal article" date="2010" name="BMC Genomics">
        <title>Genome analysis and comparative genomics of a Giardia intestinalis assemblage E isolate.</title>
        <authorList>
            <person name="Jerlstrom-Hultqvist J."/>
            <person name="Franzen O."/>
            <person name="Ankarklev J."/>
            <person name="Xu F."/>
            <person name="Nohynkova E."/>
            <person name="Andersson J.O."/>
            <person name="Svard S.G."/>
            <person name="Andersson B."/>
        </authorList>
    </citation>
    <scope>NUCLEOTIDE SEQUENCE [LARGE SCALE GENOMIC DNA]</scope>
    <source>
        <strain evidence="7 8">P15</strain>
    </source>
</reference>
<evidence type="ECO:0000256" key="1">
    <source>
        <dbReference type="ARBA" id="ARBA00004141"/>
    </source>
</evidence>
<feature type="transmembrane region" description="Helical" evidence="6">
    <location>
        <begin position="195"/>
        <end position="212"/>
    </location>
</feature>
<keyword evidence="2 6" id="KW-0812">Transmembrane</keyword>
<dbReference type="OMA" id="ISQCVYY"/>
<feature type="transmembrane region" description="Helical" evidence="6">
    <location>
        <begin position="263"/>
        <end position="285"/>
    </location>
</feature>
<evidence type="ECO:0000256" key="6">
    <source>
        <dbReference type="SAM" id="Phobius"/>
    </source>
</evidence>
<evidence type="ECO:0000313" key="8">
    <source>
        <dbReference type="Proteomes" id="UP000008974"/>
    </source>
</evidence>
<evidence type="ECO:0000256" key="2">
    <source>
        <dbReference type="ARBA" id="ARBA00022692"/>
    </source>
</evidence>
<dbReference type="PANTHER" id="PTHR16201">
    <property type="entry name" value="SEVEN TRANSMEMBRANE PROTEIN 1-RELATED"/>
    <property type="match status" value="1"/>
</dbReference>
<dbReference type="PANTHER" id="PTHR16201:SF34">
    <property type="entry name" value="LYSOSOMAL AMINO ACID TRANSPORTER 1"/>
    <property type="match status" value="1"/>
</dbReference>
<evidence type="ECO:0000256" key="3">
    <source>
        <dbReference type="ARBA" id="ARBA00022989"/>
    </source>
</evidence>
<dbReference type="Gene3D" id="1.20.1280.290">
    <property type="match status" value="2"/>
</dbReference>
<evidence type="ECO:0000256" key="5">
    <source>
        <dbReference type="SAM" id="MobiDB-lite"/>
    </source>
</evidence>
<dbReference type="InterPro" id="IPR006603">
    <property type="entry name" value="PQ-loop_rpt"/>
</dbReference>
<feature type="region of interest" description="Disordered" evidence="5">
    <location>
        <begin position="293"/>
        <end position="322"/>
    </location>
</feature>
<feature type="transmembrane region" description="Helical" evidence="6">
    <location>
        <begin position="96"/>
        <end position="117"/>
    </location>
</feature>
<gene>
    <name evidence="7" type="ORF">GLP15_248</name>
</gene>